<feature type="signal peptide" evidence="1">
    <location>
        <begin position="1"/>
        <end position="30"/>
    </location>
</feature>
<feature type="chain" id="PRO_5043158188" evidence="1">
    <location>
        <begin position="31"/>
        <end position="111"/>
    </location>
</feature>
<dbReference type="AlphaFoldDB" id="A0A2K1JYB6"/>
<evidence type="ECO:0000313" key="2">
    <source>
        <dbReference type="EMBL" id="PNR46515.1"/>
    </source>
</evidence>
<gene>
    <name evidence="3" type="primary">LOC112287821</name>
    <name evidence="2" type="ORF">PHYPA_013634</name>
</gene>
<accession>A0A2K1JYB6</accession>
<proteinExistence type="predicted"/>
<reference evidence="3" key="3">
    <citation type="submission" date="2020-12" db="UniProtKB">
        <authorList>
            <consortium name="EnsemblPlants"/>
        </authorList>
    </citation>
    <scope>IDENTIFICATION</scope>
</reference>
<name>A0A2K1JYB6_PHYPA</name>
<dbReference type="GeneID" id="112287821"/>
<reference evidence="2 4" key="1">
    <citation type="journal article" date="2008" name="Science">
        <title>The Physcomitrella genome reveals evolutionary insights into the conquest of land by plants.</title>
        <authorList>
            <person name="Rensing S."/>
            <person name="Lang D."/>
            <person name="Zimmer A."/>
            <person name="Terry A."/>
            <person name="Salamov A."/>
            <person name="Shapiro H."/>
            <person name="Nishiyama T."/>
            <person name="Perroud P.-F."/>
            <person name="Lindquist E."/>
            <person name="Kamisugi Y."/>
            <person name="Tanahashi T."/>
            <person name="Sakakibara K."/>
            <person name="Fujita T."/>
            <person name="Oishi K."/>
            <person name="Shin-I T."/>
            <person name="Kuroki Y."/>
            <person name="Toyoda A."/>
            <person name="Suzuki Y."/>
            <person name="Hashimoto A."/>
            <person name="Yamaguchi K."/>
            <person name="Sugano A."/>
            <person name="Kohara Y."/>
            <person name="Fujiyama A."/>
            <person name="Anterola A."/>
            <person name="Aoki S."/>
            <person name="Ashton N."/>
            <person name="Barbazuk W.B."/>
            <person name="Barker E."/>
            <person name="Bennetzen J."/>
            <person name="Bezanilla M."/>
            <person name="Blankenship R."/>
            <person name="Cho S.H."/>
            <person name="Dutcher S."/>
            <person name="Estelle M."/>
            <person name="Fawcett J.A."/>
            <person name="Gundlach H."/>
            <person name="Hanada K."/>
            <person name="Heyl A."/>
            <person name="Hicks K.A."/>
            <person name="Hugh J."/>
            <person name="Lohr M."/>
            <person name="Mayer K."/>
            <person name="Melkozernov A."/>
            <person name="Murata T."/>
            <person name="Nelson D."/>
            <person name="Pils B."/>
            <person name="Prigge M."/>
            <person name="Reiss B."/>
            <person name="Renner T."/>
            <person name="Rombauts S."/>
            <person name="Rushton P."/>
            <person name="Sanderfoot A."/>
            <person name="Schween G."/>
            <person name="Shiu S.-H."/>
            <person name="Stueber K."/>
            <person name="Theodoulou F.L."/>
            <person name="Tu H."/>
            <person name="Van de Peer Y."/>
            <person name="Verrier P.J."/>
            <person name="Waters E."/>
            <person name="Wood A."/>
            <person name="Yang L."/>
            <person name="Cove D."/>
            <person name="Cuming A."/>
            <person name="Hasebe M."/>
            <person name="Lucas S."/>
            <person name="Mishler D.B."/>
            <person name="Reski R."/>
            <person name="Grigoriev I."/>
            <person name="Quatrano R.S."/>
            <person name="Boore J.L."/>
        </authorList>
    </citation>
    <scope>NUCLEOTIDE SEQUENCE [LARGE SCALE GENOMIC DNA]</scope>
    <source>
        <strain evidence="3 4">cv. Gransden 2004</strain>
    </source>
</reference>
<evidence type="ECO:0000256" key="1">
    <source>
        <dbReference type="SAM" id="SignalP"/>
    </source>
</evidence>
<dbReference type="EMBL" id="ABEU02000010">
    <property type="protein sequence ID" value="PNR46515.1"/>
    <property type="molecule type" value="Genomic_DNA"/>
</dbReference>
<keyword evidence="4" id="KW-1185">Reference proteome</keyword>
<evidence type="ECO:0000313" key="4">
    <source>
        <dbReference type="Proteomes" id="UP000006727"/>
    </source>
</evidence>
<evidence type="ECO:0000313" key="3">
    <source>
        <dbReference type="EnsemblPlants" id="Pp3c10_8980V3.1"/>
    </source>
</evidence>
<keyword evidence="1" id="KW-0732">Signal</keyword>
<dbReference type="EnsemblPlants" id="Pp3c10_8980V3.1">
    <property type="protein sequence ID" value="Pp3c10_8980V3.1"/>
    <property type="gene ID" value="Pp3c10_8980"/>
</dbReference>
<dbReference type="KEGG" id="ppp:112287821"/>
<organism evidence="2">
    <name type="scientific">Physcomitrium patens</name>
    <name type="common">Spreading-leaved earth moss</name>
    <name type="synonym">Physcomitrella patens</name>
    <dbReference type="NCBI Taxonomy" id="3218"/>
    <lineage>
        <taxon>Eukaryota</taxon>
        <taxon>Viridiplantae</taxon>
        <taxon>Streptophyta</taxon>
        <taxon>Embryophyta</taxon>
        <taxon>Bryophyta</taxon>
        <taxon>Bryophytina</taxon>
        <taxon>Bryopsida</taxon>
        <taxon>Funariidae</taxon>
        <taxon>Funariales</taxon>
        <taxon>Funariaceae</taxon>
        <taxon>Physcomitrium</taxon>
    </lineage>
</organism>
<dbReference type="PaxDb" id="3218-PP1S58_195V6.1"/>
<sequence>MARIRMSTTWVYAIVFVLLLLLQTPHSADAASARQLRGGSGSTLVQEAYRPDRRLLNWSDEQAGHDVVPTPSQPEDNDQMYRQGARFLIAELHADYTEPAANPSVPYTGVP</sequence>
<dbReference type="Proteomes" id="UP000006727">
    <property type="component" value="Chromosome 10"/>
</dbReference>
<dbReference type="RefSeq" id="XP_024387053.1">
    <property type="nucleotide sequence ID" value="XM_024531285.2"/>
</dbReference>
<dbReference type="Gramene" id="Pp3c10_8980V3.1">
    <property type="protein sequence ID" value="Pp3c10_8980V3.1"/>
    <property type="gene ID" value="Pp3c10_8980"/>
</dbReference>
<protein>
    <submittedName>
        <fullName evidence="2 3">Uncharacterized protein</fullName>
    </submittedName>
</protein>
<reference evidence="2 4" key="2">
    <citation type="journal article" date="2018" name="Plant J.">
        <title>The Physcomitrella patens chromosome-scale assembly reveals moss genome structure and evolution.</title>
        <authorList>
            <person name="Lang D."/>
            <person name="Ullrich K.K."/>
            <person name="Murat F."/>
            <person name="Fuchs J."/>
            <person name="Jenkins J."/>
            <person name="Haas F.B."/>
            <person name="Piednoel M."/>
            <person name="Gundlach H."/>
            <person name="Van Bel M."/>
            <person name="Meyberg R."/>
            <person name="Vives C."/>
            <person name="Morata J."/>
            <person name="Symeonidi A."/>
            <person name="Hiss M."/>
            <person name="Muchero W."/>
            <person name="Kamisugi Y."/>
            <person name="Saleh O."/>
            <person name="Blanc G."/>
            <person name="Decker E.L."/>
            <person name="van Gessel N."/>
            <person name="Grimwood J."/>
            <person name="Hayes R.D."/>
            <person name="Graham S.W."/>
            <person name="Gunter L.E."/>
            <person name="McDaniel S.F."/>
            <person name="Hoernstein S.N.W."/>
            <person name="Larsson A."/>
            <person name="Li F.W."/>
            <person name="Perroud P.F."/>
            <person name="Phillips J."/>
            <person name="Ranjan P."/>
            <person name="Rokshar D.S."/>
            <person name="Rothfels C.J."/>
            <person name="Schneider L."/>
            <person name="Shu S."/>
            <person name="Stevenson D.W."/>
            <person name="Thummler F."/>
            <person name="Tillich M."/>
            <person name="Villarreal Aguilar J.C."/>
            <person name="Widiez T."/>
            <person name="Wong G.K."/>
            <person name="Wymore A."/>
            <person name="Zhang Y."/>
            <person name="Zimmer A.D."/>
            <person name="Quatrano R.S."/>
            <person name="Mayer K.F.X."/>
            <person name="Goodstein D."/>
            <person name="Casacuberta J.M."/>
            <person name="Vandepoele K."/>
            <person name="Reski R."/>
            <person name="Cuming A.C."/>
            <person name="Tuskan G.A."/>
            <person name="Maumus F."/>
            <person name="Salse J."/>
            <person name="Schmutz J."/>
            <person name="Rensing S.A."/>
        </authorList>
    </citation>
    <scope>NUCLEOTIDE SEQUENCE [LARGE SCALE GENOMIC DNA]</scope>
    <source>
        <strain evidence="3 4">cv. Gransden 2004</strain>
    </source>
</reference>